<dbReference type="Gramene" id="HORVU.MOREX.r2.3HG0192700.1">
    <property type="protein sequence ID" value="HORVU.MOREX.r2.3HG0192700.1"/>
    <property type="gene ID" value="HORVU.MOREX.r2.3HG0192700"/>
</dbReference>
<evidence type="ECO:0000256" key="3">
    <source>
        <dbReference type="ARBA" id="ARBA00022737"/>
    </source>
</evidence>
<gene>
    <name evidence="10" type="primary">LOC123441424</name>
</gene>
<reference evidence="10" key="3">
    <citation type="submission" date="2022-01" db="UniProtKB">
        <authorList>
            <consortium name="EnsemblPlants"/>
        </authorList>
    </citation>
    <scope>IDENTIFICATION</scope>
    <source>
        <strain evidence="10">subsp. vulgare</strain>
    </source>
</reference>
<dbReference type="GeneID" id="123441424"/>
<dbReference type="EnsemblPlants" id="HORVU.MOREX.r3.3HG0232140.1">
    <property type="protein sequence ID" value="HORVU.MOREX.r3.3HG0232140.1"/>
    <property type="gene ID" value="HORVU.MOREX.r3.3HG0232140"/>
</dbReference>
<organism evidence="10 11">
    <name type="scientific">Hordeum vulgare subsp. vulgare</name>
    <name type="common">Domesticated barley</name>
    <dbReference type="NCBI Taxonomy" id="112509"/>
    <lineage>
        <taxon>Eukaryota</taxon>
        <taxon>Viridiplantae</taxon>
        <taxon>Streptophyta</taxon>
        <taxon>Embryophyta</taxon>
        <taxon>Tracheophyta</taxon>
        <taxon>Spermatophyta</taxon>
        <taxon>Magnoliopsida</taxon>
        <taxon>Liliopsida</taxon>
        <taxon>Poales</taxon>
        <taxon>Poaceae</taxon>
        <taxon>BOP clade</taxon>
        <taxon>Pooideae</taxon>
        <taxon>Triticodae</taxon>
        <taxon>Triticeae</taxon>
        <taxon>Hordeinae</taxon>
        <taxon>Hordeum</taxon>
    </lineage>
</organism>
<keyword evidence="2 8" id="KW-0812">Transmembrane</keyword>
<keyword evidence="5 7" id="KW-0040">ANK repeat</keyword>
<keyword evidence="3" id="KW-0677">Repeat</keyword>
<feature type="domain" description="PGG" evidence="9">
    <location>
        <begin position="533"/>
        <end position="645"/>
    </location>
</feature>
<dbReference type="Pfam" id="PF13962">
    <property type="entry name" value="PGG"/>
    <property type="match status" value="1"/>
</dbReference>
<dbReference type="InterPro" id="IPR026961">
    <property type="entry name" value="PGG_dom"/>
</dbReference>
<feature type="transmembrane region" description="Helical" evidence="8">
    <location>
        <begin position="541"/>
        <end position="561"/>
    </location>
</feature>
<dbReference type="SMART" id="SM00248">
    <property type="entry name" value="ANK"/>
    <property type="match status" value="6"/>
</dbReference>
<dbReference type="Pfam" id="PF12796">
    <property type="entry name" value="Ank_2"/>
    <property type="match status" value="2"/>
</dbReference>
<evidence type="ECO:0000313" key="10">
    <source>
        <dbReference type="EnsemblPlants" id="HORVU.MOREX.r3.3HG0232140.1"/>
    </source>
</evidence>
<accession>A0A8I6XK28</accession>
<reference evidence="11" key="1">
    <citation type="journal article" date="2012" name="Nature">
        <title>A physical, genetic and functional sequence assembly of the barley genome.</title>
        <authorList>
            <consortium name="The International Barley Genome Sequencing Consortium"/>
            <person name="Mayer K.F."/>
            <person name="Waugh R."/>
            <person name="Brown J.W."/>
            <person name="Schulman A."/>
            <person name="Langridge P."/>
            <person name="Platzer M."/>
            <person name="Fincher G.B."/>
            <person name="Muehlbauer G.J."/>
            <person name="Sato K."/>
            <person name="Close T.J."/>
            <person name="Wise R.P."/>
            <person name="Stein N."/>
        </authorList>
    </citation>
    <scope>NUCLEOTIDE SEQUENCE [LARGE SCALE GENOMIC DNA]</scope>
    <source>
        <strain evidence="11">cv. Morex</strain>
    </source>
</reference>
<dbReference type="InterPro" id="IPR036770">
    <property type="entry name" value="Ankyrin_rpt-contain_sf"/>
</dbReference>
<feature type="transmembrane region" description="Helical" evidence="8">
    <location>
        <begin position="626"/>
        <end position="647"/>
    </location>
</feature>
<dbReference type="AlphaFoldDB" id="A0A8I6XK28"/>
<evidence type="ECO:0000256" key="4">
    <source>
        <dbReference type="ARBA" id="ARBA00022989"/>
    </source>
</evidence>
<feature type="repeat" description="ANK" evidence="7">
    <location>
        <begin position="171"/>
        <end position="196"/>
    </location>
</feature>
<dbReference type="SMR" id="A0A8I6XK28"/>
<feature type="transmembrane region" description="Helical" evidence="8">
    <location>
        <begin position="708"/>
        <end position="725"/>
    </location>
</feature>
<evidence type="ECO:0000256" key="5">
    <source>
        <dbReference type="ARBA" id="ARBA00023043"/>
    </source>
</evidence>
<dbReference type="Gene3D" id="1.25.40.20">
    <property type="entry name" value="Ankyrin repeat-containing domain"/>
    <property type="match status" value="3"/>
</dbReference>
<feature type="transmembrane region" description="Helical" evidence="8">
    <location>
        <begin position="581"/>
        <end position="606"/>
    </location>
</feature>
<dbReference type="PROSITE" id="PS50088">
    <property type="entry name" value="ANK_REPEAT"/>
    <property type="match status" value="1"/>
</dbReference>
<name>A0A8I6XK28_HORVV</name>
<evidence type="ECO:0000256" key="8">
    <source>
        <dbReference type="SAM" id="Phobius"/>
    </source>
</evidence>
<proteinExistence type="predicted"/>
<evidence type="ECO:0000256" key="7">
    <source>
        <dbReference type="PROSITE-ProRule" id="PRU00023"/>
    </source>
</evidence>
<protein>
    <recommendedName>
        <fullName evidence="9">PGG domain-containing protein</fullName>
    </recommendedName>
</protein>
<dbReference type="KEGG" id="hvg:123441424"/>
<evidence type="ECO:0000259" key="9">
    <source>
        <dbReference type="Pfam" id="PF13962"/>
    </source>
</evidence>
<evidence type="ECO:0000256" key="2">
    <source>
        <dbReference type="ARBA" id="ARBA00022692"/>
    </source>
</evidence>
<feature type="transmembrane region" description="Helical" evidence="8">
    <location>
        <begin position="50"/>
        <end position="70"/>
    </location>
</feature>
<reference evidence="10" key="2">
    <citation type="submission" date="2020-10" db="EMBL/GenBank/DDBJ databases">
        <authorList>
            <person name="Scholz U."/>
            <person name="Mascher M."/>
            <person name="Fiebig A."/>
        </authorList>
    </citation>
    <scope>NUCLEOTIDE SEQUENCE [LARGE SCALE GENOMIC DNA]</scope>
    <source>
        <strain evidence="10">cv. Morex</strain>
    </source>
</reference>
<dbReference type="PROSITE" id="PS50297">
    <property type="entry name" value="ANK_REP_REGION"/>
    <property type="match status" value="1"/>
</dbReference>
<dbReference type="InterPro" id="IPR002110">
    <property type="entry name" value="Ankyrin_rpt"/>
</dbReference>
<dbReference type="OrthoDB" id="1847170at2759"/>
<dbReference type="Proteomes" id="UP000011116">
    <property type="component" value="Chromosome 3H"/>
</dbReference>
<dbReference type="SUPFAM" id="SSF48403">
    <property type="entry name" value="Ankyrin repeat"/>
    <property type="match status" value="1"/>
</dbReference>
<evidence type="ECO:0000256" key="6">
    <source>
        <dbReference type="ARBA" id="ARBA00023136"/>
    </source>
</evidence>
<keyword evidence="11" id="KW-1185">Reference proteome</keyword>
<comment type="subcellular location">
    <subcellularLocation>
        <location evidence="1">Membrane</location>
        <topology evidence="1">Multi-pass membrane protein</topology>
    </subcellularLocation>
</comment>
<evidence type="ECO:0000256" key="1">
    <source>
        <dbReference type="ARBA" id="ARBA00004141"/>
    </source>
</evidence>
<keyword evidence="6 8" id="KW-0472">Membrane</keyword>
<dbReference type="RefSeq" id="XP_044973800.1">
    <property type="nucleotide sequence ID" value="XM_045117865.1"/>
</dbReference>
<evidence type="ECO:0000313" key="11">
    <source>
        <dbReference type="Proteomes" id="UP000011116"/>
    </source>
</evidence>
<keyword evidence="4 8" id="KW-1133">Transmembrane helix</keyword>
<dbReference type="Gramene" id="HORVU.MOREX.r3.3HG0232140.1">
    <property type="protein sequence ID" value="HORVU.MOREX.r3.3HG0232140.1"/>
    <property type="gene ID" value="HORVU.MOREX.r3.3HG0232140"/>
</dbReference>
<dbReference type="PANTHER" id="PTHR24186:SF50">
    <property type="entry name" value="ANKYRIN REPEAT-CONTAINING PROTEIN ITN1-LIKE ISOFORM X1"/>
    <property type="match status" value="1"/>
</dbReference>
<sequence>MEKADPMLAMSASTDVVANCSPNALAVGLWDGQQLELMSSSPGSNGDYPMNPLLLASVCFGSSGALSYLFSREDAQKPLMIMPAPEFLDLLTPASSTRTRLTVPQASGDVEDGVTQPNCLPAAALLLKGVTAQGDTALHAVAGHGDSPEFLKCASIINERDQHLLFAVNAKGDTPLHCAARAGNHKMVSYLIKLAAAASRNGVRKLLRKENNGRKETALHDAVRTGNEYIVELLLEADPELAHYPAEDASPLYLAILLERDSIARALHDITKGNLSYHGPGRQNALHAAILRGAEMTKDVLKWNNSLTTQVDKDGSTPLHFASSLHRRLYRPLEDDDYIIPGLWHSDIFMQVFNANPAPVYQADNKGSFPIHIAASLGAKSAIGIILEKCPSSAGLRDAQGRTFLHIAVQYKRLQIVSFACRTPSLAWILNMKDNDGNTAMHLAVKVGWLRIFASLYGNKEVHLSLINNNGQTPLDLSRSLIPRGMHYSQNSEKKIYVALIWVDAKHSGLRWDQIYEKYSQPMKPEDNIKEAERVKDASQLLGIGSVLIATVAFGATFAVPGGYKADDHANGGTPTLSGRYTFDAFMIATALAFICSSIATTGLMFSGISMVNLRSRQINLATSEFFMGGSLTCLSTAFALGVYIMLAPVSHATAIAICVFSPLVVLCRHCEYLVKWAILARPLCIRLKPITALTELVGMIFSQMQRALWPFILIFGLAAIARKLRDQ</sequence>
<dbReference type="PANTHER" id="PTHR24186">
    <property type="entry name" value="PROTEIN PHOSPHATASE 1 REGULATORY SUBUNIT"/>
    <property type="match status" value="1"/>
</dbReference>
<dbReference type="GO" id="GO:0005886">
    <property type="term" value="C:plasma membrane"/>
    <property type="evidence" value="ECO:0000318"/>
    <property type="project" value="GO_Central"/>
</dbReference>